<name>A0AA88CJV9_FICCA</name>
<reference evidence="1" key="1">
    <citation type="submission" date="2023-07" db="EMBL/GenBank/DDBJ databases">
        <title>draft genome sequence of fig (Ficus carica).</title>
        <authorList>
            <person name="Takahashi T."/>
            <person name="Nishimura K."/>
        </authorList>
    </citation>
    <scope>NUCLEOTIDE SEQUENCE</scope>
</reference>
<dbReference type="AlphaFoldDB" id="A0AA88CJV9"/>
<gene>
    <name evidence="1" type="ORF">TIFTF001_045148</name>
</gene>
<evidence type="ECO:0000313" key="2">
    <source>
        <dbReference type="Proteomes" id="UP001187192"/>
    </source>
</evidence>
<protein>
    <submittedName>
        <fullName evidence="1">Uncharacterized protein</fullName>
    </submittedName>
</protein>
<dbReference type="Proteomes" id="UP001187192">
    <property type="component" value="Unassembled WGS sequence"/>
</dbReference>
<organism evidence="1 2">
    <name type="scientific">Ficus carica</name>
    <name type="common">Common fig</name>
    <dbReference type="NCBI Taxonomy" id="3494"/>
    <lineage>
        <taxon>Eukaryota</taxon>
        <taxon>Viridiplantae</taxon>
        <taxon>Streptophyta</taxon>
        <taxon>Embryophyta</taxon>
        <taxon>Tracheophyta</taxon>
        <taxon>Spermatophyta</taxon>
        <taxon>Magnoliopsida</taxon>
        <taxon>eudicotyledons</taxon>
        <taxon>Gunneridae</taxon>
        <taxon>Pentapetalae</taxon>
        <taxon>rosids</taxon>
        <taxon>fabids</taxon>
        <taxon>Rosales</taxon>
        <taxon>Moraceae</taxon>
        <taxon>Ficeae</taxon>
        <taxon>Ficus</taxon>
    </lineage>
</organism>
<sequence length="206" mass="23002">MMAIGGGKFLSKQGAFCDFNQFSLAEIDMVKGKGLMMPCASSLIHSESILDISVVVIQLKQFQGGQRDGRNAISVGLHAQFRSNSFTVSSFFKLLTRKEERNDTSFSRAVVLSSVDLEVCHSDSMCILGADVATGKTFRTMEMHVTWFMVGLEDDPRRSDRNAELCSQMLSLCGFDSSVTQYHSKSVLIYHFQDREFTYLIGAIDY</sequence>
<proteinExistence type="predicted"/>
<keyword evidence="2" id="KW-1185">Reference proteome</keyword>
<comment type="caution">
    <text evidence="1">The sequence shown here is derived from an EMBL/GenBank/DDBJ whole genome shotgun (WGS) entry which is preliminary data.</text>
</comment>
<dbReference type="EMBL" id="BTGU01003768">
    <property type="protein sequence ID" value="GMN19226.1"/>
    <property type="molecule type" value="Genomic_DNA"/>
</dbReference>
<evidence type="ECO:0000313" key="1">
    <source>
        <dbReference type="EMBL" id="GMN19226.1"/>
    </source>
</evidence>
<accession>A0AA88CJV9</accession>